<evidence type="ECO:0000256" key="5">
    <source>
        <dbReference type="ARBA" id="ARBA00047943"/>
    </source>
</evidence>
<evidence type="ECO:0000256" key="3">
    <source>
        <dbReference type="ARBA" id="ARBA00034545"/>
    </source>
</evidence>
<evidence type="ECO:0000256" key="1">
    <source>
        <dbReference type="ARBA" id="ARBA00034487"/>
    </source>
</evidence>
<dbReference type="GO" id="GO:0032259">
    <property type="term" value="P:methylation"/>
    <property type="evidence" value="ECO:0007669"/>
    <property type="project" value="UniProtKB-KW"/>
</dbReference>
<evidence type="ECO:0000256" key="6">
    <source>
        <dbReference type="ARBA" id="ARBA00048428"/>
    </source>
</evidence>
<dbReference type="CDD" id="cd02440">
    <property type="entry name" value="AdoMet_MTases"/>
    <property type="match status" value="1"/>
</dbReference>
<comment type="similarity">
    <text evidence="1">Belongs to the methyltransferase superfamily. Arsenite methyltransferase family.</text>
</comment>
<evidence type="ECO:0000313" key="9">
    <source>
        <dbReference type="EMBL" id="KAK1168355.1"/>
    </source>
</evidence>
<feature type="region of interest" description="Disordered" evidence="7">
    <location>
        <begin position="358"/>
        <end position="377"/>
    </location>
</feature>
<dbReference type="SUPFAM" id="SSF53335">
    <property type="entry name" value="S-adenosyl-L-methionine-dependent methyltransferases"/>
    <property type="match status" value="1"/>
</dbReference>
<dbReference type="Gene3D" id="3.40.50.150">
    <property type="entry name" value="Vaccinia Virus protein VP39"/>
    <property type="match status" value="1"/>
</dbReference>
<dbReference type="EMBL" id="JAGXEW010000009">
    <property type="protein sequence ID" value="KAK1168355.1"/>
    <property type="molecule type" value="Genomic_DNA"/>
</dbReference>
<dbReference type="InterPro" id="IPR025714">
    <property type="entry name" value="Methyltranfer_dom"/>
</dbReference>
<keyword evidence="9" id="KW-0489">Methyltransferase</keyword>
<dbReference type="AlphaFoldDB" id="A0AAD8DFJ9"/>
<gene>
    <name evidence="9" type="primary">As3mt</name>
    <name evidence="9" type="ORF">AOXY_G11271</name>
</gene>
<dbReference type="GO" id="GO:0009404">
    <property type="term" value="P:toxin metabolic process"/>
    <property type="evidence" value="ECO:0007669"/>
    <property type="project" value="TreeGrafter"/>
</dbReference>
<dbReference type="PANTHER" id="PTHR43675:SF7">
    <property type="entry name" value="ARSENITE METHYLTRANSFERASE"/>
    <property type="match status" value="1"/>
</dbReference>
<organism evidence="9 10">
    <name type="scientific">Acipenser oxyrinchus oxyrinchus</name>
    <dbReference type="NCBI Taxonomy" id="40147"/>
    <lineage>
        <taxon>Eukaryota</taxon>
        <taxon>Metazoa</taxon>
        <taxon>Chordata</taxon>
        <taxon>Craniata</taxon>
        <taxon>Vertebrata</taxon>
        <taxon>Euteleostomi</taxon>
        <taxon>Actinopterygii</taxon>
        <taxon>Chondrostei</taxon>
        <taxon>Acipenseriformes</taxon>
        <taxon>Acipenseridae</taxon>
        <taxon>Acipenser</taxon>
    </lineage>
</organism>
<evidence type="ECO:0000256" key="4">
    <source>
        <dbReference type="ARBA" id="ARBA00047941"/>
    </source>
</evidence>
<accession>A0AAD8DFJ9</accession>
<proteinExistence type="inferred from homology"/>
<comment type="caution">
    <text evidence="9">The sequence shown here is derived from an EMBL/GenBank/DDBJ whole genome shotgun (WGS) entry which is preliminary data.</text>
</comment>
<evidence type="ECO:0000259" key="8">
    <source>
        <dbReference type="Pfam" id="PF13847"/>
    </source>
</evidence>
<dbReference type="Proteomes" id="UP001230051">
    <property type="component" value="Unassembled WGS sequence"/>
</dbReference>
<dbReference type="Pfam" id="PF13847">
    <property type="entry name" value="Methyltransf_31"/>
    <property type="match status" value="1"/>
</dbReference>
<keyword evidence="9" id="KW-0808">Transferase</keyword>
<dbReference type="EC" id="2.1.1.137" evidence="2"/>
<dbReference type="InterPro" id="IPR026669">
    <property type="entry name" value="Arsenite_MeTrfase-like"/>
</dbReference>
<dbReference type="Gene3D" id="3.40.5.100">
    <property type="match status" value="1"/>
</dbReference>
<keyword evidence="10" id="KW-1185">Reference proteome</keyword>
<comment type="catalytic activity">
    <reaction evidence="5">
        <text>arsenic triglutathione + 2 [thioredoxin]-dithiol + 2 S-adenosyl-L-methionine + H2O = dimethylarsinous acid + 2 [thioredoxin]-disulfide + 3 glutathione + 2 S-adenosyl-L-homocysteine + 2 H(+)</text>
        <dbReference type="Rhea" id="RHEA:69464"/>
        <dbReference type="Rhea" id="RHEA-COMP:10698"/>
        <dbReference type="Rhea" id="RHEA-COMP:10700"/>
        <dbReference type="ChEBI" id="CHEBI:15377"/>
        <dbReference type="ChEBI" id="CHEBI:15378"/>
        <dbReference type="ChEBI" id="CHEBI:23808"/>
        <dbReference type="ChEBI" id="CHEBI:29950"/>
        <dbReference type="ChEBI" id="CHEBI:50058"/>
        <dbReference type="ChEBI" id="CHEBI:57856"/>
        <dbReference type="ChEBI" id="CHEBI:57925"/>
        <dbReference type="ChEBI" id="CHEBI:59789"/>
        <dbReference type="ChEBI" id="CHEBI:183640"/>
        <dbReference type="EC" id="2.1.1.137"/>
    </reaction>
</comment>
<sequence>MDSAVHDNVKKYYGKRLQKSEDLQSNASCSRGCRPMPASAREALKLVHPDVCARYFGCGLVVPESMEGCKVLDLGSGSGRDCYILSKLVGQTGHVTGVDMTSEMILTSRKYLQYHQEKFGYEKANTDFVQGYLESLGEAGIQSDCCDVLISNCVICLCPDKRAVLQEAHRILKDGGEFYFSDMYASKAVPESLKQDPVVWGEGMGGALYWKDLISVVKELGFSTPYLVTASKILVHNSEILKKTGMFMSDSTAWDIAYASGTYRFFKLPKSRTNKKAVVTYRGTIPDYAEQLDFDTLHVFKKGEAVSVDAEMAAVLQCSRFAPHFTVQSSDNTSASEGETPQYCHLNPFLLADRLGTSVQKSSKPGPCDNKEGAGAP</sequence>
<dbReference type="InterPro" id="IPR029063">
    <property type="entry name" value="SAM-dependent_MTases_sf"/>
</dbReference>
<reference evidence="9" key="1">
    <citation type="submission" date="2022-02" db="EMBL/GenBank/DDBJ databases">
        <title>Atlantic sturgeon de novo genome assembly.</title>
        <authorList>
            <person name="Stock M."/>
            <person name="Klopp C."/>
            <person name="Guiguen Y."/>
            <person name="Cabau C."/>
            <person name="Parinello H."/>
            <person name="Santidrian Yebra-Pimentel E."/>
            <person name="Kuhl H."/>
            <person name="Dirks R.P."/>
            <person name="Guessner J."/>
            <person name="Wuertz S."/>
            <person name="Du K."/>
            <person name="Schartl M."/>
        </authorList>
    </citation>
    <scope>NUCLEOTIDE SEQUENCE</scope>
    <source>
        <strain evidence="9">STURGEONOMICS-FGT-2020</strain>
        <tissue evidence="9">Whole blood</tissue>
    </source>
</reference>
<feature type="domain" description="Methyltransferase" evidence="8">
    <location>
        <begin position="67"/>
        <end position="214"/>
    </location>
</feature>
<dbReference type="PANTHER" id="PTHR43675">
    <property type="entry name" value="ARSENITE METHYLTRANSFERASE"/>
    <property type="match status" value="1"/>
</dbReference>
<evidence type="ECO:0000256" key="7">
    <source>
        <dbReference type="SAM" id="MobiDB-lite"/>
    </source>
</evidence>
<comment type="catalytic activity">
    <reaction evidence="6">
        <text>arsenic triglutathione + 3 [thioredoxin]-dithiol + 3 S-adenosyl-L-methionine = trimethylarsine + 3 [thioredoxin]-disulfide + 3 glutathione + 3 S-adenosyl-L-homocysteine + 3 H(+)</text>
        <dbReference type="Rhea" id="RHEA:69432"/>
        <dbReference type="Rhea" id="RHEA-COMP:10698"/>
        <dbReference type="Rhea" id="RHEA-COMP:10700"/>
        <dbReference type="ChEBI" id="CHEBI:15378"/>
        <dbReference type="ChEBI" id="CHEBI:27130"/>
        <dbReference type="ChEBI" id="CHEBI:29950"/>
        <dbReference type="ChEBI" id="CHEBI:50058"/>
        <dbReference type="ChEBI" id="CHEBI:57856"/>
        <dbReference type="ChEBI" id="CHEBI:57925"/>
        <dbReference type="ChEBI" id="CHEBI:59789"/>
        <dbReference type="ChEBI" id="CHEBI:183640"/>
        <dbReference type="EC" id="2.1.1.137"/>
    </reaction>
</comment>
<evidence type="ECO:0000256" key="2">
    <source>
        <dbReference type="ARBA" id="ARBA00034521"/>
    </source>
</evidence>
<dbReference type="GO" id="GO:0030791">
    <property type="term" value="F:arsenite methyltransferase activity"/>
    <property type="evidence" value="ECO:0007669"/>
    <property type="project" value="UniProtKB-EC"/>
</dbReference>
<protein>
    <recommendedName>
        <fullName evidence="3">Arsenite methyltransferase</fullName>
        <ecNumber evidence="2">2.1.1.137</ecNumber>
    </recommendedName>
</protein>
<comment type="catalytic activity">
    <reaction evidence="4">
        <text>arsenic triglutathione + [thioredoxin]-dithiol + S-adenosyl-L-methionine + 2 H2O = methylarsonous acid + [thioredoxin]-disulfide + 3 glutathione + S-adenosyl-L-homocysteine + H(+)</text>
        <dbReference type="Rhea" id="RHEA:69460"/>
        <dbReference type="Rhea" id="RHEA-COMP:10698"/>
        <dbReference type="Rhea" id="RHEA-COMP:10700"/>
        <dbReference type="ChEBI" id="CHEBI:15377"/>
        <dbReference type="ChEBI" id="CHEBI:15378"/>
        <dbReference type="ChEBI" id="CHEBI:17826"/>
        <dbReference type="ChEBI" id="CHEBI:29950"/>
        <dbReference type="ChEBI" id="CHEBI:50058"/>
        <dbReference type="ChEBI" id="CHEBI:57856"/>
        <dbReference type="ChEBI" id="CHEBI:57925"/>
        <dbReference type="ChEBI" id="CHEBI:59789"/>
        <dbReference type="ChEBI" id="CHEBI:183640"/>
        <dbReference type="EC" id="2.1.1.137"/>
    </reaction>
</comment>
<evidence type="ECO:0000313" key="10">
    <source>
        <dbReference type="Proteomes" id="UP001230051"/>
    </source>
</evidence>
<dbReference type="GO" id="GO:0018872">
    <property type="term" value="P:arsonoacetate metabolic process"/>
    <property type="evidence" value="ECO:0007669"/>
    <property type="project" value="TreeGrafter"/>
</dbReference>
<dbReference type="GO" id="GO:0005829">
    <property type="term" value="C:cytosol"/>
    <property type="evidence" value="ECO:0007669"/>
    <property type="project" value="TreeGrafter"/>
</dbReference>
<name>A0AAD8DFJ9_ACIOX</name>